<dbReference type="InterPro" id="IPR002172">
    <property type="entry name" value="LDrepeatLR_classA_rpt"/>
</dbReference>
<dbReference type="Pfam" id="PF00057">
    <property type="entry name" value="Ldl_recept_a"/>
    <property type="match status" value="2"/>
</dbReference>
<evidence type="ECO:0000256" key="2">
    <source>
        <dbReference type="PROSITE-ProRule" id="PRU00124"/>
    </source>
</evidence>
<protein>
    <submittedName>
        <fullName evidence="5">Secreted EB containing protein</fullName>
    </submittedName>
</protein>
<dbReference type="Gene3D" id="4.10.400.10">
    <property type="entry name" value="Low-density Lipoprotein Receptor"/>
    <property type="match status" value="4"/>
</dbReference>
<feature type="disulfide bond" evidence="2">
    <location>
        <begin position="371"/>
        <end position="386"/>
    </location>
</feature>
<keyword evidence="1 2" id="KW-1015">Disulfide bond</keyword>
<feature type="disulfide bond" evidence="2">
    <location>
        <begin position="310"/>
        <end position="322"/>
    </location>
</feature>
<feature type="disulfide bond" evidence="2">
    <location>
        <begin position="359"/>
        <end position="377"/>
    </location>
</feature>
<organism evidence="5">
    <name type="scientific">Pristhesancus plagipennis</name>
    <name type="common">Common assassin bug</name>
    <dbReference type="NCBI Taxonomy" id="1955184"/>
    <lineage>
        <taxon>Eukaryota</taxon>
        <taxon>Metazoa</taxon>
        <taxon>Ecdysozoa</taxon>
        <taxon>Arthropoda</taxon>
        <taxon>Hexapoda</taxon>
        <taxon>Insecta</taxon>
        <taxon>Pterygota</taxon>
        <taxon>Neoptera</taxon>
        <taxon>Paraneoptera</taxon>
        <taxon>Hemiptera</taxon>
        <taxon>Heteroptera</taxon>
        <taxon>Panheteroptera</taxon>
        <taxon>Cimicomorpha</taxon>
        <taxon>Reduviidae</taxon>
        <taxon>Harpactorinae</taxon>
        <taxon>Harpactorini</taxon>
        <taxon>Pristhesancus</taxon>
    </lineage>
</organism>
<comment type="caution">
    <text evidence="2">Lacks conserved residue(s) required for the propagation of feature annotation.</text>
</comment>
<dbReference type="PANTHER" id="PTHR39069">
    <property type="entry name" value="ECDYSONE-INDUCIBLE GENE E1, ISOFORM A"/>
    <property type="match status" value="1"/>
</dbReference>
<feature type="disulfide bond" evidence="2">
    <location>
        <begin position="317"/>
        <end position="335"/>
    </location>
</feature>
<dbReference type="PANTHER" id="PTHR39069:SF1">
    <property type="entry name" value="ECDYSONE-INDUCIBLE GENE E1, ISOFORM A"/>
    <property type="match status" value="1"/>
</dbReference>
<feature type="domain" description="EB" evidence="4">
    <location>
        <begin position="49"/>
        <end position="105"/>
    </location>
</feature>
<dbReference type="Pfam" id="PF01683">
    <property type="entry name" value="EB"/>
    <property type="match status" value="1"/>
</dbReference>
<proteinExistence type="evidence at transcript level"/>
<accession>A0A2K8JM21</accession>
<name>A0A2K8JM21_PRIPG</name>
<dbReference type="InterPro" id="IPR023415">
    <property type="entry name" value="LDLR_class-A_CS"/>
</dbReference>
<feature type="disulfide bond" evidence="2">
    <location>
        <begin position="287"/>
        <end position="302"/>
    </location>
</feature>
<feature type="signal peptide" evidence="3">
    <location>
        <begin position="1"/>
        <end position="19"/>
    </location>
</feature>
<feature type="chain" id="PRO_5014978850" evidence="3">
    <location>
        <begin position="20"/>
        <end position="394"/>
    </location>
</feature>
<dbReference type="PROSITE" id="PS50068">
    <property type="entry name" value="LDLRA_2"/>
    <property type="match status" value="4"/>
</dbReference>
<dbReference type="PROSITE" id="PS01209">
    <property type="entry name" value="LDLRA_1"/>
    <property type="match status" value="3"/>
</dbReference>
<keyword evidence="3" id="KW-0732">Signal</keyword>
<evidence type="ECO:0000256" key="3">
    <source>
        <dbReference type="SAM" id="SignalP"/>
    </source>
</evidence>
<dbReference type="InterPro" id="IPR006149">
    <property type="entry name" value="EB_dom"/>
</dbReference>
<dbReference type="SUPFAM" id="SSF57424">
    <property type="entry name" value="LDL receptor-like module"/>
    <property type="match status" value="4"/>
</dbReference>
<reference evidence="5" key="1">
    <citation type="submission" date="2016-10" db="EMBL/GenBank/DDBJ databases">
        <title>The assassin bug Pristhesancus plagipennis produces two different types of venom.</title>
        <authorList>
            <person name="Walker A.A."/>
            <person name="Herzig V."/>
            <person name="Jin J."/>
            <person name="Fry B.G."/>
            <person name="King G.F."/>
        </authorList>
    </citation>
    <scope>NUCLEOTIDE SEQUENCE</scope>
    <source>
        <tissue evidence="5">Venom/labial glands</tissue>
    </source>
</reference>
<sequence length="394" mass="42319">MFTVVLLTPFVGIFTTAFADFGGNLGSGCQIDQDCTTQNSRCNHGTCACLPYYANYNSTQCLQSTLLGMPCVTPEQCWQKVANSSCTAGVCRCNRGFLQFRRHTCLSPARVGEVCYSNTHCKMWDTESQCDFLIPKLFGRCSCRGRAKGDRCLPAAHSPPLVKNKPKPHLALRRGEVDDDGPVTLGLPCSSDRQCASADPNSKCNSGFCDCIVTNTSCSAASTGCPKGTFQCRSSGECLSWYLVCDGRQDCKDGSDEQCKGPGHCPRTAFRCARSRPHTCISAGLRCNGVPDCPAAEDEANCRDLANRGCPRGTYRCRDGTCVGGHEFCNAVLTCPDGSDEPEGACQAKGPAHYCPYRCANGRCRSTAVVCSGRDGCGDNSDEIHCQVCKCPKS</sequence>
<dbReference type="CDD" id="cd00112">
    <property type="entry name" value="LDLa"/>
    <property type="match status" value="4"/>
</dbReference>
<dbReference type="SMART" id="SM00192">
    <property type="entry name" value="LDLa"/>
    <property type="match status" value="4"/>
</dbReference>
<evidence type="ECO:0000313" key="5">
    <source>
        <dbReference type="EMBL" id="ATU82878.1"/>
    </source>
</evidence>
<dbReference type="EMBL" id="KY031127">
    <property type="protein sequence ID" value="ATU82878.1"/>
    <property type="molecule type" value="mRNA"/>
</dbReference>
<dbReference type="PRINTS" id="PR00261">
    <property type="entry name" value="LDLRECEPTOR"/>
</dbReference>
<evidence type="ECO:0000259" key="4">
    <source>
        <dbReference type="Pfam" id="PF01683"/>
    </source>
</evidence>
<dbReference type="AlphaFoldDB" id="A0A2K8JM21"/>
<evidence type="ECO:0000256" key="1">
    <source>
        <dbReference type="ARBA" id="ARBA00023157"/>
    </source>
</evidence>
<dbReference type="InterPro" id="IPR036055">
    <property type="entry name" value="LDL_receptor-like_sf"/>
</dbReference>